<reference evidence="3" key="1">
    <citation type="submission" date="2022-10" db="EMBL/GenBank/DDBJ databases">
        <title>Tapping the CABI collections for fungal endophytes: first genome assemblies for Collariella, Neodidymelliopsis, Ascochyta clinopodiicola, Didymella pomorum, Didymosphaeria variabile, Neocosmospora piperis and Neocucurbitaria cava.</title>
        <authorList>
            <person name="Hill R."/>
        </authorList>
    </citation>
    <scope>NUCLEOTIDE SEQUENCE</scope>
    <source>
        <strain evidence="3">IMI 355082</strain>
    </source>
</reference>
<dbReference type="Pfam" id="PF00651">
    <property type="entry name" value="BTB"/>
    <property type="match status" value="1"/>
</dbReference>
<feature type="compositionally biased region" description="Basic residues" evidence="1">
    <location>
        <begin position="235"/>
        <end position="244"/>
    </location>
</feature>
<gene>
    <name evidence="3" type="ORF">N0V93_001323</name>
</gene>
<dbReference type="AlphaFoldDB" id="A0A9W9D246"/>
<feature type="domain" description="BTB" evidence="2">
    <location>
        <begin position="9"/>
        <end position="70"/>
    </location>
</feature>
<accession>A0A9W9D246</accession>
<comment type="caution">
    <text evidence="3">The sequence shown here is derived from an EMBL/GenBank/DDBJ whole genome shotgun (WGS) entry which is preliminary data.</text>
</comment>
<evidence type="ECO:0000256" key="1">
    <source>
        <dbReference type="SAM" id="MobiDB-lite"/>
    </source>
</evidence>
<dbReference type="OrthoDB" id="194443at2759"/>
<evidence type="ECO:0000313" key="4">
    <source>
        <dbReference type="Proteomes" id="UP001140453"/>
    </source>
</evidence>
<keyword evidence="4" id="KW-1185">Reference proteome</keyword>
<dbReference type="PROSITE" id="PS50097">
    <property type="entry name" value="BTB"/>
    <property type="match status" value="1"/>
</dbReference>
<proteinExistence type="predicted"/>
<dbReference type="InterPro" id="IPR000210">
    <property type="entry name" value="BTB/POZ_dom"/>
</dbReference>
<dbReference type="CDD" id="cd18186">
    <property type="entry name" value="BTB_POZ_ZBTB_KLHL-like"/>
    <property type="match status" value="1"/>
</dbReference>
<dbReference type="Proteomes" id="UP001140453">
    <property type="component" value="Unassembled WGS sequence"/>
</dbReference>
<evidence type="ECO:0000313" key="3">
    <source>
        <dbReference type="EMBL" id="KAJ4397099.1"/>
    </source>
</evidence>
<sequence length="278" mass="32200">MLTGSREPQDIVTVMVEKRGFKVYKAFLVKDSKYFERALEGPFVDGETQTIEVGDDVTAKDFGYYIDALYRSFFARGAFQFRPRQQAGLSRMELCLRLWRLSDKFLNRPMQAIAREALNHCLRTRCYPDSWSRFYNTSSISDEGPKDLALQIQSFFHLCQEFGAPFQDLAVQSASNMPIQLLVELHDELDIDFRGPVVKKFLERLASASFPSARFPSASLKRPIEEDELSESPVAKRRRKRKRSQAPIPQHRLTQTQQPKRADKPGWEMELFHKAFGY</sequence>
<dbReference type="EMBL" id="JAPEVB010000001">
    <property type="protein sequence ID" value="KAJ4397099.1"/>
    <property type="molecule type" value="Genomic_DNA"/>
</dbReference>
<dbReference type="Gene3D" id="3.30.710.10">
    <property type="entry name" value="Potassium Channel Kv1.1, Chain A"/>
    <property type="match status" value="1"/>
</dbReference>
<organism evidence="3 4">
    <name type="scientific">Gnomoniopsis smithogilvyi</name>
    <dbReference type="NCBI Taxonomy" id="1191159"/>
    <lineage>
        <taxon>Eukaryota</taxon>
        <taxon>Fungi</taxon>
        <taxon>Dikarya</taxon>
        <taxon>Ascomycota</taxon>
        <taxon>Pezizomycotina</taxon>
        <taxon>Sordariomycetes</taxon>
        <taxon>Sordariomycetidae</taxon>
        <taxon>Diaporthales</taxon>
        <taxon>Gnomoniaceae</taxon>
        <taxon>Gnomoniopsis</taxon>
    </lineage>
</organism>
<feature type="region of interest" description="Disordered" evidence="1">
    <location>
        <begin position="226"/>
        <end position="266"/>
    </location>
</feature>
<dbReference type="InterPro" id="IPR011333">
    <property type="entry name" value="SKP1/BTB/POZ_sf"/>
</dbReference>
<evidence type="ECO:0000259" key="2">
    <source>
        <dbReference type="PROSITE" id="PS50097"/>
    </source>
</evidence>
<dbReference type="SUPFAM" id="SSF54695">
    <property type="entry name" value="POZ domain"/>
    <property type="match status" value="1"/>
</dbReference>
<name>A0A9W9D246_9PEZI</name>
<protein>
    <recommendedName>
        <fullName evidence="2">BTB domain-containing protein</fullName>
    </recommendedName>
</protein>